<evidence type="ECO:0000256" key="2">
    <source>
        <dbReference type="ARBA" id="ARBA00008143"/>
    </source>
</evidence>
<evidence type="ECO:0000256" key="10">
    <source>
        <dbReference type="ARBA" id="ARBA00023237"/>
    </source>
</evidence>
<dbReference type="Gene3D" id="2.40.170.20">
    <property type="entry name" value="TonB-dependent receptor, beta-barrel domain"/>
    <property type="match status" value="1"/>
</dbReference>
<evidence type="ECO:0000313" key="16">
    <source>
        <dbReference type="EMBL" id="GHA84119.1"/>
    </source>
</evidence>
<accession>A0A918T276</accession>
<dbReference type="InterPro" id="IPR000531">
    <property type="entry name" value="Beta-barrel_TonB"/>
</dbReference>
<evidence type="ECO:0000256" key="13">
    <source>
        <dbReference type="SAM" id="SignalP"/>
    </source>
</evidence>
<keyword evidence="9" id="KW-0675">Receptor</keyword>
<dbReference type="RefSeq" id="WP_189456626.1">
    <property type="nucleotide sequence ID" value="NZ_BMYD01000003.1"/>
</dbReference>
<keyword evidence="4 11" id="KW-1134">Transmembrane beta strand</keyword>
<evidence type="ECO:0000256" key="11">
    <source>
        <dbReference type="PROSITE-ProRule" id="PRU01360"/>
    </source>
</evidence>
<dbReference type="PANTHER" id="PTHR30069">
    <property type="entry name" value="TONB-DEPENDENT OUTER MEMBRANE RECEPTOR"/>
    <property type="match status" value="1"/>
</dbReference>
<evidence type="ECO:0000259" key="15">
    <source>
        <dbReference type="Pfam" id="PF07715"/>
    </source>
</evidence>
<dbReference type="Gene3D" id="2.170.130.10">
    <property type="entry name" value="TonB-dependent receptor, plug domain"/>
    <property type="match status" value="1"/>
</dbReference>
<evidence type="ECO:0008006" key="18">
    <source>
        <dbReference type="Google" id="ProtNLM"/>
    </source>
</evidence>
<reference evidence="16" key="2">
    <citation type="submission" date="2020-09" db="EMBL/GenBank/DDBJ databases">
        <authorList>
            <person name="Sun Q."/>
            <person name="Kim S."/>
        </authorList>
    </citation>
    <scope>NUCLEOTIDE SEQUENCE</scope>
    <source>
        <strain evidence="16">KCTC 23077</strain>
    </source>
</reference>
<comment type="similarity">
    <text evidence="2">Belongs to the TonB-dependent receptor family. Hemoglobin/haptoglobin binding protein subfamily.</text>
</comment>
<keyword evidence="10 11" id="KW-0998">Cell outer membrane</keyword>
<dbReference type="Pfam" id="PF00593">
    <property type="entry name" value="TonB_dep_Rec_b-barrel"/>
    <property type="match status" value="1"/>
</dbReference>
<dbReference type="InterPro" id="IPR012910">
    <property type="entry name" value="Plug_dom"/>
</dbReference>
<dbReference type="PROSITE" id="PS52016">
    <property type="entry name" value="TONB_DEPENDENT_REC_3"/>
    <property type="match status" value="1"/>
</dbReference>
<feature type="chain" id="PRO_5037965671" description="TonB-dependent receptor" evidence="13">
    <location>
        <begin position="18"/>
        <end position="627"/>
    </location>
</feature>
<evidence type="ECO:0000256" key="5">
    <source>
        <dbReference type="ARBA" id="ARBA00022692"/>
    </source>
</evidence>
<protein>
    <recommendedName>
        <fullName evidence="18">TonB-dependent receptor</fullName>
    </recommendedName>
</protein>
<evidence type="ECO:0000259" key="14">
    <source>
        <dbReference type="Pfam" id="PF00593"/>
    </source>
</evidence>
<evidence type="ECO:0000313" key="17">
    <source>
        <dbReference type="Proteomes" id="UP000646426"/>
    </source>
</evidence>
<keyword evidence="5 11" id="KW-0812">Transmembrane</keyword>
<keyword evidence="7 12" id="KW-0798">TonB box</keyword>
<evidence type="ECO:0000256" key="12">
    <source>
        <dbReference type="RuleBase" id="RU003357"/>
    </source>
</evidence>
<dbReference type="InterPro" id="IPR036942">
    <property type="entry name" value="Beta-barrel_TonB_sf"/>
</dbReference>
<dbReference type="InterPro" id="IPR037066">
    <property type="entry name" value="Plug_dom_sf"/>
</dbReference>
<feature type="domain" description="TonB-dependent receptor-like beta-barrel" evidence="14">
    <location>
        <begin position="224"/>
        <end position="596"/>
    </location>
</feature>
<evidence type="ECO:0000256" key="3">
    <source>
        <dbReference type="ARBA" id="ARBA00022448"/>
    </source>
</evidence>
<dbReference type="GO" id="GO:0015344">
    <property type="term" value="F:siderophore uptake transmembrane transporter activity"/>
    <property type="evidence" value="ECO:0007669"/>
    <property type="project" value="TreeGrafter"/>
</dbReference>
<keyword evidence="8 11" id="KW-0472">Membrane</keyword>
<sequence length="627" mass="68255">MLGSVFLGVALAVGATAATGTDPADALLGLSLEQLGQVEVTATSRRASRLADTPASIYVIHGEQIRAFGIRTLPEALRLAPNLHVAQINAAGYAVTARGMKTSLSNKMLVLVDGRPIYTPLFAGVLWDMQDVAIADIDRIEVVSGPGAAAWGANAVNGVINIVTRPVRESLGGYVAGWAGDEGRGIEAGHTVRAGAEGAVRLYGKRREMDATSTASGQPIADTWAQDQAGFRGDWAAGDSELRVQGDVFRARAAERAFGALRAEGHNLTVRWTHRTAPEAQWLVQGYVDQVHRTDPLVIDDRMRIASLEAVRTLQTGAHRLTWGAGYRHARDESSRGLLARLQPDRRDLAWAHLFVQDEIALTPRLVTQLGVRLDSNVYTGVEVLPTLRLAYTSDAGSLMWAAASRAVRSPSRFDRDFFFPATEPYFIRGGPDFRSETAQVVELGYRAQPFDWLSVSFAGFHHWYDYLRGGRPAPEGGVNVSNGATARTWGGEAWATARITSTWEVAAGVLELRQHRQYRPGFSGAATLTDQGNDPEHQAILRMTRRMGAHHQLSAFARHVSALPAPRVPGYVQLDARWSYRPTDGFELGVGARNLLDEQHAEIEPANGLAQSVFGRSAFVDVRMDW</sequence>
<evidence type="ECO:0000256" key="6">
    <source>
        <dbReference type="ARBA" id="ARBA00022729"/>
    </source>
</evidence>
<dbReference type="GO" id="GO:0044718">
    <property type="term" value="P:siderophore transmembrane transport"/>
    <property type="evidence" value="ECO:0007669"/>
    <property type="project" value="TreeGrafter"/>
</dbReference>
<proteinExistence type="inferred from homology"/>
<evidence type="ECO:0000256" key="7">
    <source>
        <dbReference type="ARBA" id="ARBA00023077"/>
    </source>
</evidence>
<dbReference type="Proteomes" id="UP000646426">
    <property type="component" value="Unassembled WGS sequence"/>
</dbReference>
<evidence type="ECO:0000256" key="1">
    <source>
        <dbReference type="ARBA" id="ARBA00004571"/>
    </source>
</evidence>
<gene>
    <name evidence="16" type="ORF">GCM10007067_22910</name>
</gene>
<evidence type="ECO:0000256" key="9">
    <source>
        <dbReference type="ARBA" id="ARBA00023170"/>
    </source>
</evidence>
<dbReference type="SUPFAM" id="SSF56935">
    <property type="entry name" value="Porins"/>
    <property type="match status" value="1"/>
</dbReference>
<dbReference type="EMBL" id="BMYD01000003">
    <property type="protein sequence ID" value="GHA84119.1"/>
    <property type="molecule type" value="Genomic_DNA"/>
</dbReference>
<reference evidence="16" key="1">
    <citation type="journal article" date="2014" name="Int. J. Syst. Evol. Microbiol.">
        <title>Complete genome sequence of Corynebacterium casei LMG S-19264T (=DSM 44701T), isolated from a smear-ripened cheese.</title>
        <authorList>
            <consortium name="US DOE Joint Genome Institute (JGI-PGF)"/>
            <person name="Walter F."/>
            <person name="Albersmeier A."/>
            <person name="Kalinowski J."/>
            <person name="Ruckert C."/>
        </authorList>
    </citation>
    <scope>NUCLEOTIDE SEQUENCE</scope>
    <source>
        <strain evidence="16">KCTC 23077</strain>
    </source>
</reference>
<name>A0A918T276_9GAMM</name>
<dbReference type="Pfam" id="PF07715">
    <property type="entry name" value="Plug"/>
    <property type="match status" value="1"/>
</dbReference>
<dbReference type="GO" id="GO:0009279">
    <property type="term" value="C:cell outer membrane"/>
    <property type="evidence" value="ECO:0007669"/>
    <property type="project" value="UniProtKB-SubCell"/>
</dbReference>
<evidence type="ECO:0000256" key="4">
    <source>
        <dbReference type="ARBA" id="ARBA00022452"/>
    </source>
</evidence>
<dbReference type="AlphaFoldDB" id="A0A918T276"/>
<comment type="subcellular location">
    <subcellularLocation>
        <location evidence="1 11">Cell outer membrane</location>
        <topology evidence="1 11">Multi-pass membrane protein</topology>
    </subcellularLocation>
</comment>
<comment type="caution">
    <text evidence="16">The sequence shown here is derived from an EMBL/GenBank/DDBJ whole genome shotgun (WGS) entry which is preliminary data.</text>
</comment>
<feature type="domain" description="TonB-dependent receptor plug" evidence="15">
    <location>
        <begin position="50"/>
        <end position="159"/>
    </location>
</feature>
<organism evidence="16 17">
    <name type="scientific">Cognatilysobacter bugurensis</name>
    <dbReference type="NCBI Taxonomy" id="543356"/>
    <lineage>
        <taxon>Bacteria</taxon>
        <taxon>Pseudomonadati</taxon>
        <taxon>Pseudomonadota</taxon>
        <taxon>Gammaproteobacteria</taxon>
        <taxon>Lysobacterales</taxon>
        <taxon>Lysobacteraceae</taxon>
        <taxon>Cognatilysobacter</taxon>
    </lineage>
</organism>
<dbReference type="InterPro" id="IPR039426">
    <property type="entry name" value="TonB-dep_rcpt-like"/>
</dbReference>
<keyword evidence="3 11" id="KW-0813">Transport</keyword>
<keyword evidence="6 13" id="KW-0732">Signal</keyword>
<keyword evidence="17" id="KW-1185">Reference proteome</keyword>
<dbReference type="PANTHER" id="PTHR30069:SF29">
    <property type="entry name" value="HEMOGLOBIN AND HEMOGLOBIN-HAPTOGLOBIN-BINDING PROTEIN 1-RELATED"/>
    <property type="match status" value="1"/>
</dbReference>
<feature type="signal peptide" evidence="13">
    <location>
        <begin position="1"/>
        <end position="17"/>
    </location>
</feature>
<evidence type="ECO:0000256" key="8">
    <source>
        <dbReference type="ARBA" id="ARBA00023136"/>
    </source>
</evidence>